<protein>
    <recommendedName>
        <fullName evidence="3">SLH domain-containing protein</fullName>
    </recommendedName>
</protein>
<comment type="caution">
    <text evidence="1">The sequence shown here is derived from an EMBL/GenBank/DDBJ whole genome shotgun (WGS) entry which is preliminary data.</text>
</comment>
<dbReference type="Proteomes" id="UP001418796">
    <property type="component" value="Unassembled WGS sequence"/>
</dbReference>
<evidence type="ECO:0000313" key="2">
    <source>
        <dbReference type="Proteomes" id="UP001418796"/>
    </source>
</evidence>
<evidence type="ECO:0000313" key="1">
    <source>
        <dbReference type="EMBL" id="MEN0645389.1"/>
    </source>
</evidence>
<evidence type="ECO:0008006" key="3">
    <source>
        <dbReference type="Google" id="ProtNLM"/>
    </source>
</evidence>
<keyword evidence="2" id="KW-1185">Reference proteome</keyword>
<gene>
    <name evidence="1" type="ORF">MKY91_19675</name>
</gene>
<dbReference type="RefSeq" id="WP_343131963.1">
    <property type="nucleotide sequence ID" value="NZ_JBCITK010000001.1"/>
</dbReference>
<organism evidence="1 2">
    <name type="scientific">Alkalicoccobacillus gibsonii</name>
    <dbReference type="NCBI Taxonomy" id="79881"/>
    <lineage>
        <taxon>Bacteria</taxon>
        <taxon>Bacillati</taxon>
        <taxon>Bacillota</taxon>
        <taxon>Bacilli</taxon>
        <taxon>Bacillales</taxon>
        <taxon>Bacillaceae</taxon>
        <taxon>Alkalicoccobacillus</taxon>
    </lineage>
</organism>
<proteinExistence type="predicted"/>
<accession>A0ABU9VNA3</accession>
<name>A0ABU9VNA3_9BACI</name>
<dbReference type="EMBL" id="JBCITK010000001">
    <property type="protein sequence ID" value="MEN0645389.1"/>
    <property type="molecule type" value="Genomic_DNA"/>
</dbReference>
<reference evidence="1 2" key="1">
    <citation type="submission" date="2024-03" db="EMBL/GenBank/DDBJ databases">
        <title>Bacilli Hybrid Assemblies.</title>
        <authorList>
            <person name="Kovac J."/>
        </authorList>
    </citation>
    <scope>NUCLEOTIDE SEQUENCE [LARGE SCALE GENOMIC DNA]</scope>
    <source>
        <strain evidence="1 2">FSL R7-0666</strain>
    </source>
</reference>
<sequence length="180" mass="20434">MKKVEKMDKHLEQMKPPLQTIDIQKVVQAAYQIDLNSKIVQDHNFAQFLKENQSGQQIRQFINQTYGINLDAISALEGSRISLYSKNQWIVQDDQDLFVVWTGIGDVDVKVYPTDLYKNKTNISSLPSELKASLQSLGYQPDEQSGGYYYKDPAGQAVPDSFKGQTMGAIMQVVRRLGER</sequence>